<dbReference type="AlphaFoldDB" id="A0A343JCB6"/>
<dbReference type="RefSeq" id="WP_119865311.1">
    <property type="nucleotide sequence ID" value="NZ_CP016786.1"/>
</dbReference>
<accession>A0A343JCB6</accession>
<gene>
    <name evidence="1" type="ORF">BEN51_06675</name>
</gene>
<organism evidence="1 2">
    <name type="scientific">Clostridium isatidis</name>
    <dbReference type="NCBI Taxonomy" id="182773"/>
    <lineage>
        <taxon>Bacteria</taxon>
        <taxon>Bacillati</taxon>
        <taxon>Bacillota</taxon>
        <taxon>Clostridia</taxon>
        <taxon>Eubacteriales</taxon>
        <taxon>Clostridiaceae</taxon>
        <taxon>Clostridium</taxon>
    </lineage>
</organism>
<proteinExistence type="predicted"/>
<dbReference type="EMBL" id="CP016786">
    <property type="protein sequence ID" value="ASW43174.1"/>
    <property type="molecule type" value="Genomic_DNA"/>
</dbReference>
<protein>
    <submittedName>
        <fullName evidence="1">Uncharacterized protein</fullName>
    </submittedName>
</protein>
<evidence type="ECO:0000313" key="2">
    <source>
        <dbReference type="Proteomes" id="UP000264883"/>
    </source>
</evidence>
<reference evidence="1 2" key="1">
    <citation type="submission" date="2016-08" db="EMBL/GenBank/DDBJ databases">
        <title>Complete Genome Sequence Of The Indigo Reducing Clostridium isatidis DSM15098.</title>
        <authorList>
            <person name="Little G.T."/>
            <person name="Minton N.P."/>
        </authorList>
    </citation>
    <scope>NUCLEOTIDE SEQUENCE [LARGE SCALE GENOMIC DNA]</scope>
    <source>
        <strain evidence="1 2">DSM 15098</strain>
    </source>
</reference>
<keyword evidence="2" id="KW-1185">Reference proteome</keyword>
<dbReference type="Proteomes" id="UP000264883">
    <property type="component" value="Chromosome"/>
</dbReference>
<dbReference type="KEGG" id="cia:BEN51_06675"/>
<evidence type="ECO:0000313" key="1">
    <source>
        <dbReference type="EMBL" id="ASW43174.1"/>
    </source>
</evidence>
<sequence length="182" mass="21732">MLKGVKEELYENEKVKNMQGISEDKKDKKTIFEIALCIKEKVDKILTNMNKETIETKDLEGINKEDLKEIFNIIELYDTNRELFLKTEFLDTLEREITTIVEILCKRDNIKNFINFDKEVYMEEYFENNIIEEEDEFYKEHLENVLLIIKEIEETLADKALEDLNNLLTVLKNIKDILIDIK</sequence>
<name>A0A343JCB6_9CLOT</name>